<protein>
    <submittedName>
        <fullName evidence="1">Uncharacterized protein</fullName>
    </submittedName>
</protein>
<reference evidence="1 2" key="1">
    <citation type="submission" date="2019-03" db="EMBL/GenBank/DDBJ databases">
        <title>First draft genome of Liparis tanakae, snailfish: a comprehensive survey of snailfish specific genes.</title>
        <authorList>
            <person name="Kim W."/>
            <person name="Song I."/>
            <person name="Jeong J.-H."/>
            <person name="Kim D."/>
            <person name="Kim S."/>
            <person name="Ryu S."/>
            <person name="Song J.Y."/>
            <person name="Lee S.K."/>
        </authorList>
    </citation>
    <scope>NUCLEOTIDE SEQUENCE [LARGE SCALE GENOMIC DNA]</scope>
    <source>
        <tissue evidence="1">Muscle</tissue>
    </source>
</reference>
<keyword evidence="2" id="KW-1185">Reference proteome</keyword>
<dbReference type="Proteomes" id="UP000314294">
    <property type="component" value="Unassembled WGS sequence"/>
</dbReference>
<gene>
    <name evidence="1" type="ORF">EYF80_029119</name>
</gene>
<comment type="caution">
    <text evidence="1">The sequence shown here is derived from an EMBL/GenBank/DDBJ whole genome shotgun (WGS) entry which is preliminary data.</text>
</comment>
<evidence type="ECO:0000313" key="2">
    <source>
        <dbReference type="Proteomes" id="UP000314294"/>
    </source>
</evidence>
<evidence type="ECO:0000313" key="1">
    <source>
        <dbReference type="EMBL" id="TNN60646.1"/>
    </source>
</evidence>
<dbReference type="AlphaFoldDB" id="A0A4Z2H4C2"/>
<proteinExistence type="predicted"/>
<accession>A0A4Z2H4C2</accession>
<name>A0A4Z2H4C2_9TELE</name>
<dbReference type="EMBL" id="SRLO01000330">
    <property type="protein sequence ID" value="TNN60646.1"/>
    <property type="molecule type" value="Genomic_DNA"/>
</dbReference>
<sequence>MMMMMYLRSRASWATTSENLGSVQRMSLCTPKLMGGESKSCTDTVVSSLFVMLTCSVVSYVSGTARAVSGWASAMAPMELKRLRPMSIMGENMSWKPCIGSWKRERMLRLGPRKLGKKNTGGLKCT</sequence>
<organism evidence="1 2">
    <name type="scientific">Liparis tanakae</name>
    <name type="common">Tanaka's snailfish</name>
    <dbReference type="NCBI Taxonomy" id="230148"/>
    <lineage>
        <taxon>Eukaryota</taxon>
        <taxon>Metazoa</taxon>
        <taxon>Chordata</taxon>
        <taxon>Craniata</taxon>
        <taxon>Vertebrata</taxon>
        <taxon>Euteleostomi</taxon>
        <taxon>Actinopterygii</taxon>
        <taxon>Neopterygii</taxon>
        <taxon>Teleostei</taxon>
        <taxon>Neoteleostei</taxon>
        <taxon>Acanthomorphata</taxon>
        <taxon>Eupercaria</taxon>
        <taxon>Perciformes</taxon>
        <taxon>Cottioidei</taxon>
        <taxon>Cottales</taxon>
        <taxon>Liparidae</taxon>
        <taxon>Liparis</taxon>
    </lineage>
</organism>